<feature type="transmembrane region" description="Helical" evidence="2">
    <location>
        <begin position="233"/>
        <end position="254"/>
    </location>
</feature>
<keyword evidence="2" id="KW-0812">Transmembrane</keyword>
<evidence type="ECO:0008006" key="5">
    <source>
        <dbReference type="Google" id="ProtNLM"/>
    </source>
</evidence>
<proteinExistence type="predicted"/>
<reference evidence="3 4" key="1">
    <citation type="submission" date="2011-08" db="EMBL/GenBank/DDBJ databases">
        <title>The Genome Sequence of Plasmodium vivax Mauritania I.</title>
        <authorList>
            <consortium name="The Broad Institute Genome Sequencing Platform"/>
            <consortium name="The Broad Institute Genome Sequencing Center for Infectious Disease"/>
            <person name="Neafsey D."/>
            <person name="Carlton J."/>
            <person name="Barnwell J."/>
            <person name="Collins W."/>
            <person name="Escalante A."/>
            <person name="Mullikin J."/>
            <person name="Saul A."/>
            <person name="Guigo R."/>
            <person name="Camara F."/>
            <person name="Young S.K."/>
            <person name="Zeng Q."/>
            <person name="Gargeya S."/>
            <person name="Fitzgerald M."/>
            <person name="Haas B."/>
            <person name="Abouelleil A."/>
            <person name="Alvarado L."/>
            <person name="Arachchi H.M."/>
            <person name="Berlin A."/>
            <person name="Brown A."/>
            <person name="Chapman S.B."/>
            <person name="Chen Z."/>
            <person name="Dunbar C."/>
            <person name="Freedman E."/>
            <person name="Gearin G."/>
            <person name="Gellesch M."/>
            <person name="Goldberg J."/>
            <person name="Griggs A."/>
            <person name="Gujja S."/>
            <person name="Heiman D."/>
            <person name="Howarth C."/>
            <person name="Larson L."/>
            <person name="Lui A."/>
            <person name="MacDonald P.J.P."/>
            <person name="Montmayeur A."/>
            <person name="Murphy C."/>
            <person name="Neiman D."/>
            <person name="Pearson M."/>
            <person name="Priest M."/>
            <person name="Roberts A."/>
            <person name="Saif S."/>
            <person name="Shea T."/>
            <person name="Shenoy N."/>
            <person name="Sisk P."/>
            <person name="Stolte C."/>
            <person name="Sykes S."/>
            <person name="Wortman J."/>
            <person name="Nusbaum C."/>
            <person name="Birren B."/>
        </authorList>
    </citation>
    <scope>NUCLEOTIDE SEQUENCE [LARGE SCALE GENOMIC DNA]</scope>
    <source>
        <strain evidence="3 4">Mauritania I</strain>
    </source>
</reference>
<evidence type="ECO:0000256" key="2">
    <source>
        <dbReference type="SAM" id="Phobius"/>
    </source>
</evidence>
<accession>A0A0J9W5H6</accession>
<gene>
    <name evidence="3" type="ORF">PVMG_05308</name>
</gene>
<evidence type="ECO:0000313" key="4">
    <source>
        <dbReference type="Proteomes" id="UP000053776"/>
    </source>
</evidence>
<keyword evidence="2" id="KW-0472">Membrane</keyword>
<dbReference type="AlphaFoldDB" id="A0A0J9W5H6"/>
<dbReference type="OrthoDB" id="389093at2759"/>
<dbReference type="Proteomes" id="UP000053776">
    <property type="component" value="Unassembled WGS sequence"/>
</dbReference>
<keyword evidence="2" id="KW-1133">Transmembrane helix</keyword>
<organism evidence="3 4">
    <name type="scientific">Plasmodium vivax Mauritania I</name>
    <dbReference type="NCBI Taxonomy" id="1035515"/>
    <lineage>
        <taxon>Eukaryota</taxon>
        <taxon>Sar</taxon>
        <taxon>Alveolata</taxon>
        <taxon>Apicomplexa</taxon>
        <taxon>Aconoidasida</taxon>
        <taxon>Haemosporida</taxon>
        <taxon>Plasmodiidae</taxon>
        <taxon>Plasmodium</taxon>
        <taxon>Plasmodium (Plasmodium)</taxon>
    </lineage>
</organism>
<evidence type="ECO:0000256" key="1">
    <source>
        <dbReference type="SAM" id="MobiDB-lite"/>
    </source>
</evidence>
<name>A0A0J9W5H6_PLAVI</name>
<protein>
    <recommendedName>
        <fullName evidence="5">VIR protein</fullName>
    </recommendedName>
</protein>
<feature type="region of interest" description="Disordered" evidence="1">
    <location>
        <begin position="286"/>
        <end position="309"/>
    </location>
</feature>
<evidence type="ECO:0000313" key="3">
    <source>
        <dbReference type="EMBL" id="KMZ95708.1"/>
    </source>
</evidence>
<sequence>MYWLYNERNSYLFKTGYQTEIWDKCISCVWNKLEKTRDASNKKCTFENDIDSFAIVQIKKMLDEICLIEKNKNLISDISERDKCLNLNKIKYSYMRDLLLQMSSIPDNNLWKTKVFNLGDDCSIRKAYAYLREEECLPEEAISSPEPKACDTAPPETQQECTKDSCSNLRQLCNQFYPTKTCECNEQVIKTDFQQPPPDILNQFCPRVCTEKPQDGLHSIEGQQGNSNKNPLLQIPVTVLSSVVGTIFFFLLLYKFTPFRSWFLNRIGSKKTLSHKIKQEMEREFLGAPFQPPYRDDQNSRPRVGYSQN</sequence>
<dbReference type="EMBL" id="KQ234975">
    <property type="protein sequence ID" value="KMZ95708.1"/>
    <property type="molecule type" value="Genomic_DNA"/>
</dbReference>